<feature type="transmembrane region" description="Helical" evidence="6">
    <location>
        <begin position="44"/>
        <end position="63"/>
    </location>
</feature>
<dbReference type="RefSeq" id="WP_199382849.1">
    <property type="nucleotide sequence ID" value="NZ_JAEMHM010000003.1"/>
</dbReference>
<protein>
    <submittedName>
        <fullName evidence="7">Branched-chain amino acid ABC transporter permease</fullName>
    </submittedName>
</protein>
<evidence type="ECO:0000256" key="5">
    <source>
        <dbReference type="ARBA" id="ARBA00023136"/>
    </source>
</evidence>
<feature type="transmembrane region" description="Helical" evidence="6">
    <location>
        <begin position="98"/>
        <end position="117"/>
    </location>
</feature>
<feature type="transmembrane region" description="Helical" evidence="6">
    <location>
        <begin position="69"/>
        <end position="91"/>
    </location>
</feature>
<feature type="transmembrane region" description="Helical" evidence="6">
    <location>
        <begin position="226"/>
        <end position="248"/>
    </location>
</feature>
<evidence type="ECO:0000256" key="6">
    <source>
        <dbReference type="SAM" id="Phobius"/>
    </source>
</evidence>
<accession>A0A8J7JAP1</accession>
<dbReference type="GO" id="GO:0005886">
    <property type="term" value="C:plasma membrane"/>
    <property type="evidence" value="ECO:0007669"/>
    <property type="project" value="UniProtKB-SubCell"/>
</dbReference>
<dbReference type="Proteomes" id="UP000636888">
    <property type="component" value="Unassembled WGS sequence"/>
</dbReference>
<evidence type="ECO:0000256" key="1">
    <source>
        <dbReference type="ARBA" id="ARBA00004651"/>
    </source>
</evidence>
<dbReference type="InterPro" id="IPR001851">
    <property type="entry name" value="ABC_transp_permease"/>
</dbReference>
<evidence type="ECO:0000256" key="4">
    <source>
        <dbReference type="ARBA" id="ARBA00022989"/>
    </source>
</evidence>
<keyword evidence="3 6" id="KW-0812">Transmembrane</keyword>
<sequence>MGNFLQSLVGGIDPYLMQILVNIGIGIILAQGLNVIVGFAGQLSLGHAAFVSIGAFTSALLTIRTGLPFSLNVVASGAFAALVAVLIGFPILRLTGDYLAICTLGFAEIVKVFLLNFEPTNKALGLTIPGAHTDIPMPIYVLGLAILSILLVSSVNSSRFGRALKAIREDEIAAESMGIYATGYKVQAFALGSFLAGVGGALYAHFLGYINPSDFGFMKSVDILCMVVLGGLGSVPGTVIGAAVLASAPEFLRFMAQYRMLVYGALLVFLMVFRPNGLLGGVNMVAVLLKVLGKKPSGAALKKNREGRG</sequence>
<feature type="transmembrane region" description="Helical" evidence="6">
    <location>
        <begin position="186"/>
        <end position="206"/>
    </location>
</feature>
<dbReference type="InterPro" id="IPR043428">
    <property type="entry name" value="LivM-like"/>
</dbReference>
<dbReference type="AlphaFoldDB" id="A0A8J7JAP1"/>
<keyword evidence="8" id="KW-1185">Reference proteome</keyword>
<gene>
    <name evidence="7" type="ORF">JFN93_04755</name>
</gene>
<organism evidence="7 8">
    <name type="scientific">Geomesophilobacter sediminis</name>
    <dbReference type="NCBI Taxonomy" id="2798584"/>
    <lineage>
        <taxon>Bacteria</taxon>
        <taxon>Pseudomonadati</taxon>
        <taxon>Thermodesulfobacteriota</taxon>
        <taxon>Desulfuromonadia</taxon>
        <taxon>Geobacterales</taxon>
        <taxon>Geobacteraceae</taxon>
        <taxon>Geomesophilobacter</taxon>
    </lineage>
</organism>
<feature type="transmembrane region" description="Helical" evidence="6">
    <location>
        <begin position="260"/>
        <end position="289"/>
    </location>
</feature>
<reference evidence="7" key="1">
    <citation type="submission" date="2020-12" db="EMBL/GenBank/DDBJ databases">
        <title>Geomonas sp. Red875, isolated from river sediment.</title>
        <authorList>
            <person name="Xu Z."/>
            <person name="Zhang Z."/>
            <person name="Masuda Y."/>
            <person name="Itoh H."/>
            <person name="Senoo K."/>
        </authorList>
    </citation>
    <scope>NUCLEOTIDE SEQUENCE</scope>
    <source>
        <strain evidence="7">Red875</strain>
    </source>
</reference>
<proteinExistence type="predicted"/>
<dbReference type="PANTHER" id="PTHR30482">
    <property type="entry name" value="HIGH-AFFINITY BRANCHED-CHAIN AMINO ACID TRANSPORT SYSTEM PERMEASE"/>
    <property type="match status" value="1"/>
</dbReference>
<dbReference type="CDD" id="cd06581">
    <property type="entry name" value="TM_PBP1_LivM_like"/>
    <property type="match status" value="1"/>
</dbReference>
<evidence type="ECO:0000313" key="7">
    <source>
        <dbReference type="EMBL" id="MBJ6724011.1"/>
    </source>
</evidence>
<feature type="transmembrane region" description="Helical" evidence="6">
    <location>
        <begin position="15"/>
        <end position="37"/>
    </location>
</feature>
<evidence type="ECO:0000256" key="2">
    <source>
        <dbReference type="ARBA" id="ARBA00022475"/>
    </source>
</evidence>
<dbReference type="Pfam" id="PF02653">
    <property type="entry name" value="BPD_transp_2"/>
    <property type="match status" value="1"/>
</dbReference>
<evidence type="ECO:0000256" key="3">
    <source>
        <dbReference type="ARBA" id="ARBA00022692"/>
    </source>
</evidence>
<comment type="subcellular location">
    <subcellularLocation>
        <location evidence="1">Cell membrane</location>
        <topology evidence="1">Multi-pass membrane protein</topology>
    </subcellularLocation>
</comment>
<keyword evidence="5 6" id="KW-0472">Membrane</keyword>
<evidence type="ECO:0000313" key="8">
    <source>
        <dbReference type="Proteomes" id="UP000636888"/>
    </source>
</evidence>
<comment type="caution">
    <text evidence="7">The sequence shown here is derived from an EMBL/GenBank/DDBJ whole genome shotgun (WGS) entry which is preliminary data.</text>
</comment>
<keyword evidence="4 6" id="KW-1133">Transmembrane helix</keyword>
<dbReference type="GO" id="GO:0015658">
    <property type="term" value="F:branched-chain amino acid transmembrane transporter activity"/>
    <property type="evidence" value="ECO:0007669"/>
    <property type="project" value="InterPro"/>
</dbReference>
<dbReference type="EMBL" id="JAEMHM010000003">
    <property type="protein sequence ID" value="MBJ6724011.1"/>
    <property type="molecule type" value="Genomic_DNA"/>
</dbReference>
<feature type="transmembrane region" description="Helical" evidence="6">
    <location>
        <begin position="137"/>
        <end position="155"/>
    </location>
</feature>
<keyword evidence="2" id="KW-1003">Cell membrane</keyword>
<dbReference type="PANTHER" id="PTHR30482:SF20">
    <property type="entry name" value="HIGH-AFFINITY BRANCHED-CHAIN AMINO ACID TRANSPORT SYSTEM PERMEASE PROTEIN LIVM"/>
    <property type="match status" value="1"/>
</dbReference>
<name>A0A8J7JAP1_9BACT</name>